<dbReference type="InterPro" id="IPR035274">
    <property type="entry name" value="DUF5352"/>
</dbReference>
<reference evidence="1 2" key="1">
    <citation type="submission" date="2014-10" db="EMBL/GenBank/DDBJ databases">
        <title>Draft genome of the hookworm Ancylostoma caninum.</title>
        <authorList>
            <person name="Mitreva M."/>
        </authorList>
    </citation>
    <scope>NUCLEOTIDE SEQUENCE [LARGE SCALE GENOMIC DNA]</scope>
    <source>
        <strain evidence="1 2">Baltimore</strain>
    </source>
</reference>
<protein>
    <submittedName>
        <fullName evidence="1">Uncharacterized protein</fullName>
    </submittedName>
</protein>
<dbReference type="AlphaFoldDB" id="A0A368G7W3"/>
<comment type="caution">
    <text evidence="1">The sequence shown here is derived from an EMBL/GenBank/DDBJ whole genome shotgun (WGS) entry which is preliminary data.</text>
</comment>
<sequence>MVLSKLYENLEATDEDDLNARSCIDPVLRSEIKSALNSTDEISCKDFNFYYYVAELQASSLHLAKIDGRVLKTNGEFD</sequence>
<dbReference type="EMBL" id="JOJR01000285">
    <property type="protein sequence ID" value="RCN40432.1"/>
    <property type="molecule type" value="Genomic_DNA"/>
</dbReference>
<keyword evidence="2" id="KW-1185">Reference proteome</keyword>
<dbReference type="Proteomes" id="UP000252519">
    <property type="component" value="Unassembled WGS sequence"/>
</dbReference>
<gene>
    <name evidence="1" type="ORF">ANCCAN_13633</name>
</gene>
<evidence type="ECO:0000313" key="1">
    <source>
        <dbReference type="EMBL" id="RCN40432.1"/>
    </source>
</evidence>
<dbReference type="Pfam" id="PF17303">
    <property type="entry name" value="DUF5352"/>
    <property type="match status" value="1"/>
</dbReference>
<organism evidence="1 2">
    <name type="scientific">Ancylostoma caninum</name>
    <name type="common">Dog hookworm</name>
    <dbReference type="NCBI Taxonomy" id="29170"/>
    <lineage>
        <taxon>Eukaryota</taxon>
        <taxon>Metazoa</taxon>
        <taxon>Ecdysozoa</taxon>
        <taxon>Nematoda</taxon>
        <taxon>Chromadorea</taxon>
        <taxon>Rhabditida</taxon>
        <taxon>Rhabditina</taxon>
        <taxon>Rhabditomorpha</taxon>
        <taxon>Strongyloidea</taxon>
        <taxon>Ancylostomatidae</taxon>
        <taxon>Ancylostomatinae</taxon>
        <taxon>Ancylostoma</taxon>
    </lineage>
</organism>
<evidence type="ECO:0000313" key="2">
    <source>
        <dbReference type="Proteomes" id="UP000252519"/>
    </source>
</evidence>
<proteinExistence type="predicted"/>
<accession>A0A368G7W3</accession>
<name>A0A368G7W3_ANCCA</name>